<evidence type="ECO:0000313" key="2">
    <source>
        <dbReference type="Proteomes" id="UP001190825"/>
    </source>
</evidence>
<name>A0ABX4TTG6_9HYPH</name>
<evidence type="ECO:0000313" key="1">
    <source>
        <dbReference type="EMBL" id="PLU07481.1"/>
    </source>
</evidence>
<accession>A0ABX4TTG6</accession>
<reference evidence="1 2" key="1">
    <citation type="journal article" date="2018" name="FEMS Microbiol. Ecol.">
        <title>Co-invading symbiotic mutualists of Medicago polymorpha retain high ancestral diversity and contain diverse accessory genomes.</title>
        <authorList>
            <person name="Porter S.S."/>
            <person name="Faber-Hammond J.J."/>
            <person name="Friesen M.L."/>
        </authorList>
    </citation>
    <scope>NUCLEOTIDE SEQUENCE [LARGE SCALE GENOMIC DNA]</scope>
    <source>
        <strain evidence="1 2">Str16</strain>
    </source>
</reference>
<keyword evidence="2" id="KW-1185">Reference proteome</keyword>
<dbReference type="Proteomes" id="UP001190825">
    <property type="component" value="Unassembled WGS sequence"/>
</dbReference>
<dbReference type="EMBL" id="NBUC01000041">
    <property type="protein sequence ID" value="PLU07481.1"/>
    <property type="molecule type" value="Genomic_DNA"/>
</dbReference>
<sequence length="59" mass="6858">MHYRFVEVEGEEDDLDRVANEWRAKGCELFQAVYKTTYRWVLIFSRNVGVEQPGSSSAS</sequence>
<protein>
    <submittedName>
        <fullName evidence="1">Uncharacterized protein</fullName>
    </submittedName>
</protein>
<comment type="caution">
    <text evidence="1">The sequence shown here is derived from an EMBL/GenBank/DDBJ whole genome shotgun (WGS) entry which is preliminary data.</text>
</comment>
<gene>
    <name evidence="1" type="ORF">BMJ33_04540</name>
</gene>
<organism evidence="1 2">
    <name type="scientific">Sinorhizobium medicae</name>
    <dbReference type="NCBI Taxonomy" id="110321"/>
    <lineage>
        <taxon>Bacteria</taxon>
        <taxon>Pseudomonadati</taxon>
        <taxon>Pseudomonadota</taxon>
        <taxon>Alphaproteobacteria</taxon>
        <taxon>Hyphomicrobiales</taxon>
        <taxon>Rhizobiaceae</taxon>
        <taxon>Sinorhizobium/Ensifer group</taxon>
        <taxon>Sinorhizobium</taxon>
    </lineage>
</organism>
<proteinExistence type="predicted"/>
<dbReference type="RefSeq" id="WP_101779702.1">
    <property type="nucleotide sequence ID" value="NZ_NBUC01000041.1"/>
</dbReference>